<dbReference type="Pfam" id="PF01165">
    <property type="entry name" value="Ribosomal_S21"/>
    <property type="match status" value="1"/>
</dbReference>
<dbReference type="GO" id="GO:0006412">
    <property type="term" value="P:translation"/>
    <property type="evidence" value="ECO:0007669"/>
    <property type="project" value="UniProtKB-UniRule"/>
</dbReference>
<name>A0A562WSM1_9BACT</name>
<dbReference type="HAMAP" id="MF_00358">
    <property type="entry name" value="Ribosomal_bS21"/>
    <property type="match status" value="1"/>
</dbReference>
<evidence type="ECO:0000313" key="7">
    <source>
        <dbReference type="EMBL" id="TWJ33336.1"/>
    </source>
</evidence>
<dbReference type="Proteomes" id="UP000319449">
    <property type="component" value="Unassembled WGS sequence"/>
</dbReference>
<evidence type="ECO:0000256" key="3">
    <source>
        <dbReference type="ARBA" id="ARBA00023274"/>
    </source>
</evidence>
<accession>A0A562WSM1</accession>
<evidence type="ECO:0000256" key="6">
    <source>
        <dbReference type="RuleBase" id="RU000667"/>
    </source>
</evidence>
<evidence type="ECO:0000256" key="4">
    <source>
        <dbReference type="ARBA" id="ARBA00035135"/>
    </source>
</evidence>
<comment type="caution">
    <text evidence="7">The sequence shown here is derived from an EMBL/GenBank/DDBJ whole genome shotgun (WGS) entry which is preliminary data.</text>
</comment>
<protein>
    <recommendedName>
        <fullName evidence="4 5">Small ribosomal subunit protein bS21</fullName>
    </recommendedName>
</protein>
<evidence type="ECO:0000313" key="8">
    <source>
        <dbReference type="Proteomes" id="UP000319449"/>
    </source>
</evidence>
<dbReference type="InterPro" id="IPR001911">
    <property type="entry name" value="Ribosomal_bS21"/>
</dbReference>
<dbReference type="GO" id="GO:1990904">
    <property type="term" value="C:ribonucleoprotein complex"/>
    <property type="evidence" value="ECO:0007669"/>
    <property type="project" value="UniProtKB-KW"/>
</dbReference>
<sequence length="65" mass="7751">MPGIRVKETEPFEVVLKKFKKQCEKAGILSEVRKREHFEKPSIKRKKKAIAARKRALKKQRKMME</sequence>
<dbReference type="RefSeq" id="WP_145016823.1">
    <property type="nucleotide sequence ID" value="NZ_VLLN01000001.1"/>
</dbReference>
<dbReference type="AlphaFoldDB" id="A0A562WSM1"/>
<keyword evidence="3 5" id="KW-0687">Ribonucleoprotein</keyword>
<dbReference type="NCBIfam" id="TIGR00030">
    <property type="entry name" value="S21p"/>
    <property type="match status" value="1"/>
</dbReference>
<gene>
    <name evidence="5" type="primary">rpsU</name>
    <name evidence="7" type="ORF">JN12_00008</name>
</gene>
<dbReference type="OrthoDB" id="9799244at2"/>
<evidence type="ECO:0000256" key="2">
    <source>
        <dbReference type="ARBA" id="ARBA00022980"/>
    </source>
</evidence>
<keyword evidence="2 5" id="KW-0689">Ribosomal protein</keyword>
<dbReference type="EMBL" id="VLLN01000001">
    <property type="protein sequence ID" value="TWJ33336.1"/>
    <property type="molecule type" value="Genomic_DNA"/>
</dbReference>
<dbReference type="GO" id="GO:0003735">
    <property type="term" value="F:structural constituent of ribosome"/>
    <property type="evidence" value="ECO:0007669"/>
    <property type="project" value="InterPro"/>
</dbReference>
<reference evidence="7 8" key="1">
    <citation type="submission" date="2019-07" db="EMBL/GenBank/DDBJ databases">
        <title>Genomic Encyclopedia of Archaeal and Bacterial Type Strains, Phase II (KMG-II): from individual species to whole genera.</title>
        <authorList>
            <person name="Goeker M."/>
        </authorList>
    </citation>
    <scope>NUCLEOTIDE SEQUENCE [LARGE SCALE GENOMIC DNA]</scope>
    <source>
        <strain evidence="7 8">ATCC BAA-1139</strain>
    </source>
</reference>
<dbReference type="PANTHER" id="PTHR21109:SF22">
    <property type="entry name" value="SMALL RIBOSOMAL SUBUNIT PROTEIN BS21"/>
    <property type="match status" value="1"/>
</dbReference>
<dbReference type="PRINTS" id="PR00976">
    <property type="entry name" value="RIBOSOMALS21"/>
</dbReference>
<keyword evidence="8" id="KW-1185">Reference proteome</keyword>
<comment type="similarity">
    <text evidence="1 5 6">Belongs to the bacterial ribosomal protein bS21 family.</text>
</comment>
<organism evidence="7 8">
    <name type="scientific">Geobacter argillaceus</name>
    <dbReference type="NCBI Taxonomy" id="345631"/>
    <lineage>
        <taxon>Bacteria</taxon>
        <taxon>Pseudomonadati</taxon>
        <taxon>Thermodesulfobacteriota</taxon>
        <taxon>Desulfuromonadia</taxon>
        <taxon>Geobacterales</taxon>
        <taxon>Geobacteraceae</taxon>
        <taxon>Geobacter</taxon>
    </lineage>
</organism>
<evidence type="ECO:0000256" key="1">
    <source>
        <dbReference type="ARBA" id="ARBA00006640"/>
    </source>
</evidence>
<dbReference type="GO" id="GO:0005840">
    <property type="term" value="C:ribosome"/>
    <property type="evidence" value="ECO:0007669"/>
    <property type="project" value="UniProtKB-KW"/>
</dbReference>
<evidence type="ECO:0000256" key="5">
    <source>
        <dbReference type="HAMAP-Rule" id="MF_00358"/>
    </source>
</evidence>
<dbReference type="Gene3D" id="1.20.5.1150">
    <property type="entry name" value="Ribosomal protein S8"/>
    <property type="match status" value="1"/>
</dbReference>
<proteinExistence type="inferred from homology"/>
<dbReference type="InterPro" id="IPR038380">
    <property type="entry name" value="Ribosomal_bS21_sf"/>
</dbReference>
<dbReference type="PANTHER" id="PTHR21109">
    <property type="entry name" value="MITOCHONDRIAL 28S RIBOSOMAL PROTEIN S21"/>
    <property type="match status" value="1"/>
</dbReference>